<feature type="transmembrane region" description="Helical" evidence="1">
    <location>
        <begin position="184"/>
        <end position="206"/>
    </location>
</feature>
<feature type="transmembrane region" description="Helical" evidence="1">
    <location>
        <begin position="82"/>
        <end position="104"/>
    </location>
</feature>
<keyword evidence="3" id="KW-1185">Reference proteome</keyword>
<accession>A0AAD5W2J8</accession>
<keyword evidence="1" id="KW-0472">Membrane</keyword>
<evidence type="ECO:0000313" key="3">
    <source>
        <dbReference type="Proteomes" id="UP001213000"/>
    </source>
</evidence>
<name>A0AAD5W2J8_9AGAR</name>
<keyword evidence="1" id="KW-1133">Transmembrane helix</keyword>
<feature type="transmembrane region" description="Helical" evidence="1">
    <location>
        <begin position="152"/>
        <end position="178"/>
    </location>
</feature>
<sequence length="262" mass="29238">MEVRTTASLTLGPDCNFALKGWHIWVIWGRSKHATRLCVVALHFVLYLTKTGVLIAGIFIYLNHGPHAFVEDSTQKHNVGKLGVVVITIQALQSIQQAVAFCLIDGRIMVEQYHIIRVRNPSTQPTSLLARLMEFCALSIRGSQSSNQRTSLAVAMLTESYALSTIISTATIFTTPAIASKSGIPGVLIIKMMCRYVEIISYYILLYRVLSRRAWRPDTEQELPDLKFEGESADFTHSVVEGGHRQSREGPFLMETLSARVN</sequence>
<dbReference type="AlphaFoldDB" id="A0AAD5W2J8"/>
<dbReference type="Proteomes" id="UP001213000">
    <property type="component" value="Unassembled WGS sequence"/>
</dbReference>
<organism evidence="2 3">
    <name type="scientific">Leucocoprinus birnbaumii</name>
    <dbReference type="NCBI Taxonomy" id="56174"/>
    <lineage>
        <taxon>Eukaryota</taxon>
        <taxon>Fungi</taxon>
        <taxon>Dikarya</taxon>
        <taxon>Basidiomycota</taxon>
        <taxon>Agaricomycotina</taxon>
        <taxon>Agaricomycetes</taxon>
        <taxon>Agaricomycetidae</taxon>
        <taxon>Agaricales</taxon>
        <taxon>Agaricineae</taxon>
        <taxon>Agaricaceae</taxon>
        <taxon>Leucocoprinus</taxon>
    </lineage>
</organism>
<keyword evidence="1" id="KW-0812">Transmembrane</keyword>
<evidence type="ECO:0000313" key="2">
    <source>
        <dbReference type="EMBL" id="KAJ3571453.1"/>
    </source>
</evidence>
<comment type="caution">
    <text evidence="2">The sequence shown here is derived from an EMBL/GenBank/DDBJ whole genome shotgun (WGS) entry which is preliminary data.</text>
</comment>
<gene>
    <name evidence="2" type="ORF">NP233_g3749</name>
</gene>
<protein>
    <submittedName>
        <fullName evidence="2">Uncharacterized protein</fullName>
    </submittedName>
</protein>
<feature type="transmembrane region" description="Helical" evidence="1">
    <location>
        <begin position="37"/>
        <end position="62"/>
    </location>
</feature>
<evidence type="ECO:0000256" key="1">
    <source>
        <dbReference type="SAM" id="Phobius"/>
    </source>
</evidence>
<proteinExistence type="predicted"/>
<dbReference type="EMBL" id="JANIEX010000185">
    <property type="protein sequence ID" value="KAJ3571453.1"/>
    <property type="molecule type" value="Genomic_DNA"/>
</dbReference>
<reference evidence="2" key="1">
    <citation type="submission" date="2022-07" db="EMBL/GenBank/DDBJ databases">
        <title>Genome Sequence of Leucocoprinus birnbaumii.</title>
        <authorList>
            <person name="Buettner E."/>
        </authorList>
    </citation>
    <scope>NUCLEOTIDE SEQUENCE</scope>
    <source>
        <strain evidence="2">VT141</strain>
    </source>
</reference>